<name>A0A934SLC9_9MICO</name>
<keyword evidence="3" id="KW-1185">Reference proteome</keyword>
<dbReference type="AlphaFoldDB" id="A0A934SLC9"/>
<reference evidence="2" key="1">
    <citation type="submission" date="2021-01" db="EMBL/GenBank/DDBJ databases">
        <title>Lacisediminihabitans sp. nov. strain G11-30, isolated from Antarctic Soil.</title>
        <authorList>
            <person name="Li J."/>
        </authorList>
    </citation>
    <scope>NUCLEOTIDE SEQUENCE</scope>
    <source>
        <strain evidence="2">G11-30</strain>
    </source>
</reference>
<protein>
    <submittedName>
        <fullName evidence="2">Uncharacterized protein</fullName>
    </submittedName>
</protein>
<dbReference type="Proteomes" id="UP000636458">
    <property type="component" value="Unassembled WGS sequence"/>
</dbReference>
<dbReference type="RefSeq" id="WP_200556260.1">
    <property type="nucleotide sequence ID" value="NZ_JAEPES010000003.1"/>
</dbReference>
<feature type="region of interest" description="Disordered" evidence="1">
    <location>
        <begin position="72"/>
        <end position="109"/>
    </location>
</feature>
<evidence type="ECO:0000313" key="2">
    <source>
        <dbReference type="EMBL" id="MBK4347683.1"/>
    </source>
</evidence>
<evidence type="ECO:0000256" key="1">
    <source>
        <dbReference type="SAM" id="MobiDB-lite"/>
    </source>
</evidence>
<proteinExistence type="predicted"/>
<dbReference type="EMBL" id="JAEPES010000003">
    <property type="protein sequence ID" value="MBK4347683.1"/>
    <property type="molecule type" value="Genomic_DNA"/>
</dbReference>
<sequence length="109" mass="11821">MTDPGSDSLTGITILQFPMAFSQSAPLSTEEFIAEAKDRGLSIDQKTLRELYRHGDLAPLLEITGRQVSAGMRPAEDNRTGSNSQFIQLGNALDAGRVRDPAESPFAQK</sequence>
<accession>A0A934SLC9</accession>
<organism evidence="2 3">
    <name type="scientific">Lacisediminihabitans changchengi</name>
    <dbReference type="NCBI Taxonomy" id="2787634"/>
    <lineage>
        <taxon>Bacteria</taxon>
        <taxon>Bacillati</taxon>
        <taxon>Actinomycetota</taxon>
        <taxon>Actinomycetes</taxon>
        <taxon>Micrococcales</taxon>
        <taxon>Microbacteriaceae</taxon>
        <taxon>Lacisediminihabitans</taxon>
    </lineage>
</organism>
<gene>
    <name evidence="2" type="ORF">IV501_08565</name>
</gene>
<evidence type="ECO:0000313" key="3">
    <source>
        <dbReference type="Proteomes" id="UP000636458"/>
    </source>
</evidence>
<comment type="caution">
    <text evidence="2">The sequence shown here is derived from an EMBL/GenBank/DDBJ whole genome shotgun (WGS) entry which is preliminary data.</text>
</comment>